<evidence type="ECO:0000313" key="7">
    <source>
        <dbReference type="Proteomes" id="UP001172109"/>
    </source>
</evidence>
<feature type="domain" description="HTH lysR-type" evidence="5">
    <location>
        <begin position="2"/>
        <end position="47"/>
    </location>
</feature>
<dbReference type="PANTHER" id="PTHR30346">
    <property type="entry name" value="TRANSCRIPTIONAL DUAL REGULATOR HCAR-RELATED"/>
    <property type="match status" value="1"/>
</dbReference>
<evidence type="ECO:0000256" key="4">
    <source>
        <dbReference type="ARBA" id="ARBA00023163"/>
    </source>
</evidence>
<dbReference type="SUPFAM" id="SSF46785">
    <property type="entry name" value="Winged helix' DNA-binding domain"/>
    <property type="match status" value="1"/>
</dbReference>
<dbReference type="InterPro" id="IPR036390">
    <property type="entry name" value="WH_DNA-bd_sf"/>
</dbReference>
<dbReference type="Gene3D" id="1.10.10.10">
    <property type="entry name" value="Winged helix-like DNA-binding domain superfamily/Winged helix DNA-binding domain"/>
    <property type="match status" value="1"/>
</dbReference>
<dbReference type="InterPro" id="IPR036388">
    <property type="entry name" value="WH-like_DNA-bd_sf"/>
</dbReference>
<dbReference type="GO" id="GO:0003677">
    <property type="term" value="F:DNA binding"/>
    <property type="evidence" value="ECO:0007669"/>
    <property type="project" value="UniProtKB-KW"/>
</dbReference>
<dbReference type="Proteomes" id="UP001172109">
    <property type="component" value="Unassembled WGS sequence"/>
</dbReference>
<sequence>MIDLRQFRRFIAVADTFSFRRAAERLHMAQPPLSAAIHKLEDELGVDALRDTTRHAVREQGLALVT</sequence>
<organism evidence="6 7">
    <name type="scientific">Burkholderia contaminans</name>
    <dbReference type="NCBI Taxonomy" id="488447"/>
    <lineage>
        <taxon>Bacteria</taxon>
        <taxon>Pseudomonadati</taxon>
        <taxon>Pseudomonadota</taxon>
        <taxon>Betaproteobacteria</taxon>
        <taxon>Burkholderiales</taxon>
        <taxon>Burkholderiaceae</taxon>
        <taxon>Burkholderia</taxon>
        <taxon>Burkholderia cepacia complex</taxon>
    </lineage>
</organism>
<gene>
    <name evidence="6" type="ORF">QZM56_01390</name>
</gene>
<dbReference type="GO" id="GO:0032993">
    <property type="term" value="C:protein-DNA complex"/>
    <property type="evidence" value="ECO:0007669"/>
    <property type="project" value="TreeGrafter"/>
</dbReference>
<proteinExistence type="inferred from homology"/>
<dbReference type="PANTHER" id="PTHR30346:SF0">
    <property type="entry name" value="HCA OPERON TRANSCRIPTIONAL ACTIVATOR HCAR"/>
    <property type="match status" value="1"/>
</dbReference>
<evidence type="ECO:0000256" key="3">
    <source>
        <dbReference type="ARBA" id="ARBA00023125"/>
    </source>
</evidence>
<evidence type="ECO:0000259" key="5">
    <source>
        <dbReference type="PROSITE" id="PS50931"/>
    </source>
</evidence>
<dbReference type="PROSITE" id="PS50931">
    <property type="entry name" value="HTH_LYSR"/>
    <property type="match status" value="1"/>
</dbReference>
<keyword evidence="3" id="KW-0238">DNA-binding</keyword>
<reference evidence="6" key="1">
    <citation type="submission" date="2023-07" db="EMBL/GenBank/DDBJ databases">
        <title>A collection of bacterial strains from the Burkholderia cepacia Research Laboratory and Repository.</title>
        <authorList>
            <person name="Lipuma J."/>
            <person name="Spilker T."/>
            <person name="Caverly L."/>
        </authorList>
    </citation>
    <scope>NUCLEOTIDE SEQUENCE</scope>
    <source>
        <strain evidence="6">AU44979</strain>
    </source>
</reference>
<accession>A0AAP4QXA5</accession>
<name>A0AAP4QXA5_9BURK</name>
<dbReference type="PRINTS" id="PR00039">
    <property type="entry name" value="HTHLYSR"/>
</dbReference>
<comment type="similarity">
    <text evidence="1">Belongs to the LysR transcriptional regulatory family.</text>
</comment>
<dbReference type="AlphaFoldDB" id="A0AAP4QXA5"/>
<evidence type="ECO:0000256" key="1">
    <source>
        <dbReference type="ARBA" id="ARBA00009437"/>
    </source>
</evidence>
<keyword evidence="2" id="KW-0805">Transcription regulation</keyword>
<evidence type="ECO:0000256" key="2">
    <source>
        <dbReference type="ARBA" id="ARBA00023015"/>
    </source>
</evidence>
<comment type="caution">
    <text evidence="6">The sequence shown here is derived from an EMBL/GenBank/DDBJ whole genome shotgun (WGS) entry which is preliminary data.</text>
</comment>
<protein>
    <submittedName>
        <fullName evidence="6">LysR family transcriptional regulator</fullName>
    </submittedName>
</protein>
<evidence type="ECO:0000313" key="6">
    <source>
        <dbReference type="EMBL" id="MDN7563155.1"/>
    </source>
</evidence>
<dbReference type="Pfam" id="PF00126">
    <property type="entry name" value="HTH_1"/>
    <property type="match status" value="1"/>
</dbReference>
<dbReference type="EMBL" id="JAUJQS010000001">
    <property type="protein sequence ID" value="MDN7563155.1"/>
    <property type="molecule type" value="Genomic_DNA"/>
</dbReference>
<keyword evidence="4" id="KW-0804">Transcription</keyword>
<dbReference type="GO" id="GO:0003700">
    <property type="term" value="F:DNA-binding transcription factor activity"/>
    <property type="evidence" value="ECO:0007669"/>
    <property type="project" value="InterPro"/>
</dbReference>
<dbReference type="InterPro" id="IPR000847">
    <property type="entry name" value="LysR_HTH_N"/>
</dbReference>